<protein>
    <recommendedName>
        <fullName evidence="2">eCIS core domain-containing protein</fullName>
    </recommendedName>
</protein>
<dbReference type="Proteomes" id="UP000578112">
    <property type="component" value="Unassembled WGS sequence"/>
</dbReference>
<dbReference type="InterPro" id="IPR025295">
    <property type="entry name" value="eCIS_core_dom"/>
</dbReference>
<dbReference type="RefSeq" id="WP_184993468.1">
    <property type="nucleotide sequence ID" value="NZ_BOMK01000012.1"/>
</dbReference>
<evidence type="ECO:0000256" key="1">
    <source>
        <dbReference type="SAM" id="MobiDB-lite"/>
    </source>
</evidence>
<evidence type="ECO:0000313" key="3">
    <source>
        <dbReference type="EMBL" id="MBB4762401.1"/>
    </source>
</evidence>
<dbReference type="AlphaFoldDB" id="A0A7W7HX94"/>
<reference evidence="3 4" key="1">
    <citation type="submission" date="2020-08" db="EMBL/GenBank/DDBJ databases">
        <title>Sequencing the genomes of 1000 actinobacteria strains.</title>
        <authorList>
            <person name="Klenk H.-P."/>
        </authorList>
    </citation>
    <scope>NUCLEOTIDE SEQUENCE [LARGE SCALE GENOMIC DNA]</scope>
    <source>
        <strain evidence="3 4">DSM 43149</strain>
    </source>
</reference>
<gene>
    <name evidence="3" type="ORF">BJ971_002957</name>
</gene>
<organism evidence="3 4">
    <name type="scientific">Actinoplanes digitatis</name>
    <dbReference type="NCBI Taxonomy" id="1868"/>
    <lineage>
        <taxon>Bacteria</taxon>
        <taxon>Bacillati</taxon>
        <taxon>Actinomycetota</taxon>
        <taxon>Actinomycetes</taxon>
        <taxon>Micromonosporales</taxon>
        <taxon>Micromonosporaceae</taxon>
        <taxon>Actinoplanes</taxon>
    </lineage>
</organism>
<keyword evidence="4" id="KW-1185">Reference proteome</keyword>
<comment type="caution">
    <text evidence="3">The sequence shown here is derived from an EMBL/GenBank/DDBJ whole genome shotgun (WGS) entry which is preliminary data.</text>
</comment>
<dbReference type="EMBL" id="JACHNH010000001">
    <property type="protein sequence ID" value="MBB4762401.1"/>
    <property type="molecule type" value="Genomic_DNA"/>
</dbReference>
<name>A0A7W7HX94_9ACTN</name>
<feature type="region of interest" description="Disordered" evidence="1">
    <location>
        <begin position="1"/>
        <end position="59"/>
    </location>
</feature>
<feature type="compositionally biased region" description="Low complexity" evidence="1">
    <location>
        <begin position="48"/>
        <end position="59"/>
    </location>
</feature>
<dbReference type="Pfam" id="PF13699">
    <property type="entry name" value="eCIS_core"/>
    <property type="match status" value="1"/>
</dbReference>
<feature type="domain" description="eCIS core" evidence="2">
    <location>
        <begin position="111"/>
        <end position="159"/>
    </location>
</feature>
<sequence length="338" mass="33394">MRRPGEGPTVHNPVPAEDMRVLGGGGLPPGNVPDPTGAVQLSPAVAQRPGPGTRPAPRGMDFAAPVQEKVSPRARWEAAVAARPLEAPRPLPNALHAMAAAITGRTRAPLFTTGPATRHALAAAGALGATTGTVVHLPAVPTAAPAVAAVLAHELTHTRNPVRRPRFLLGGMSGLLDDDERSALAAGADRLKAAPEAAAGIVDRLPVGGGIGAVGEVATRAARAAVLEATASPIASAAGWAQNARSTATEAMSTATGLVDGATDGLADGLAGATGAVTDAVGAATGAVGTAVNAVGNAASGLAGKAAAALDPDKVVEIVEARLLREIERRGGRWAGVF</sequence>
<proteinExistence type="predicted"/>
<accession>A0A7W7HX94</accession>
<evidence type="ECO:0000313" key="4">
    <source>
        <dbReference type="Proteomes" id="UP000578112"/>
    </source>
</evidence>
<evidence type="ECO:0000259" key="2">
    <source>
        <dbReference type="Pfam" id="PF13699"/>
    </source>
</evidence>